<accession>A0A914AZ07</accession>
<reference evidence="7" key="1">
    <citation type="submission" date="2022-11" db="UniProtKB">
        <authorList>
            <consortium name="EnsemblMetazoa"/>
        </authorList>
    </citation>
    <scope>IDENTIFICATION</scope>
</reference>
<keyword evidence="4" id="KW-0863">Zinc-finger</keyword>
<evidence type="ECO:0000313" key="8">
    <source>
        <dbReference type="Proteomes" id="UP000887568"/>
    </source>
</evidence>
<sequence length="785" mass="85191">MDVSSRAVELKKTLKKWEKAFHDTHDRKASRLDIKEAPQRVQDAYREYNDLKKTGDGSSVPTVTEDKTEKISSGTWGAHLNQSNKSTADKQSEAGSKHEQGNILRQYSRKLQHSTSASKLPKTPSYRRAGSGSDASKTSPKDAFQASIPDDDPSSKEDVITQKSTGSIFSCLRDTKIAVTSSCKKAKLRRDDVAVGMLRAKPPKKQSLKTEWLDNCEQDLLVGVKGLPAQDSESTPHRGTVGNHAKTNQENQENIWDGESSKKPGHKLDDASKPTPSSSLLTSDYSVAHGANRGNSFSIKSSSESEKLHTPKNSGSRSKTASVAGVKMDVNDDLGTKQSFRSRADCEIPERSDPDNSVMRECKASPGEVAMEIRERTVSNGSIKATGSPKTSISPLSNVPNMKRSESPSVRTPRQISDNPATKLMTHGRDIVTKAQHEDSHHKESSFREDDDDSNLCRKPKPGIIGNLQEVSELDALRNEEDTMKKEQGEYTGVDGATLEKKSVRSKKIASSTSRTSSSSATAPARSNLNENFVKLEMKKKRYTRKGLFHMKGEAYKRQVWKQKMAGGGGLGLSGRGGWRGGGRGGRGRGRGGFNMANPTDKCFKCGQTGHWASRCMGFQPGAGDDKKAEIKEEDFPTLEEAAMAARGIKSTPDGEKDAGSVDVVPDANVETVFDFPPPPPPIEPLLQLNSDGKPGEAPSCVYKALKQMGYSSFRPGQEQAVMRILSGLSTLVVLSTGAGKSLVYQLASLMYSQRAPCITLVISPLVSLMDDQVGGLPDCLRGGR</sequence>
<dbReference type="GO" id="GO:0005737">
    <property type="term" value="C:cytoplasm"/>
    <property type="evidence" value="ECO:0007669"/>
    <property type="project" value="TreeGrafter"/>
</dbReference>
<dbReference type="InterPro" id="IPR036875">
    <property type="entry name" value="Znf_CCHC_sf"/>
</dbReference>
<organism evidence="7 8">
    <name type="scientific">Patiria miniata</name>
    <name type="common">Bat star</name>
    <name type="synonym">Asterina miniata</name>
    <dbReference type="NCBI Taxonomy" id="46514"/>
    <lineage>
        <taxon>Eukaryota</taxon>
        <taxon>Metazoa</taxon>
        <taxon>Echinodermata</taxon>
        <taxon>Eleutherozoa</taxon>
        <taxon>Asterozoa</taxon>
        <taxon>Asteroidea</taxon>
        <taxon>Valvatacea</taxon>
        <taxon>Valvatida</taxon>
        <taxon>Asterinidae</taxon>
        <taxon>Patiria</taxon>
    </lineage>
</organism>
<dbReference type="AlphaFoldDB" id="A0A914AZ07"/>
<dbReference type="GO" id="GO:0005524">
    <property type="term" value="F:ATP binding"/>
    <property type="evidence" value="ECO:0007669"/>
    <property type="project" value="InterPro"/>
</dbReference>
<evidence type="ECO:0000256" key="2">
    <source>
        <dbReference type="ARBA" id="ARBA00005446"/>
    </source>
</evidence>
<dbReference type="InterPro" id="IPR021110">
    <property type="entry name" value="DNA_rep_checkpnt_protein"/>
</dbReference>
<evidence type="ECO:0000313" key="7">
    <source>
        <dbReference type="EnsemblMetazoa" id="XP_038068903.1"/>
    </source>
</evidence>
<keyword evidence="4" id="KW-0479">Metal-binding</keyword>
<dbReference type="FunFam" id="1.10.10.1460:FF:000001">
    <property type="entry name" value="DNA replication regulator Sld2"/>
    <property type="match status" value="1"/>
</dbReference>
<dbReference type="GO" id="GO:0008270">
    <property type="term" value="F:zinc ion binding"/>
    <property type="evidence" value="ECO:0007669"/>
    <property type="project" value="UniProtKB-KW"/>
</dbReference>
<dbReference type="RefSeq" id="XP_038068903.1">
    <property type="nucleotide sequence ID" value="XM_038212975.1"/>
</dbReference>
<dbReference type="CDD" id="cd22289">
    <property type="entry name" value="RecQL4_SLD2_NTD"/>
    <property type="match status" value="1"/>
</dbReference>
<dbReference type="GO" id="GO:0009378">
    <property type="term" value="F:four-way junction helicase activity"/>
    <property type="evidence" value="ECO:0007669"/>
    <property type="project" value="TreeGrafter"/>
</dbReference>
<dbReference type="GO" id="GO:0005694">
    <property type="term" value="C:chromosome"/>
    <property type="evidence" value="ECO:0007669"/>
    <property type="project" value="TreeGrafter"/>
</dbReference>
<feature type="compositionally biased region" description="Low complexity" evidence="5">
    <location>
        <begin position="274"/>
        <end position="283"/>
    </location>
</feature>
<feature type="compositionally biased region" description="Polar residues" evidence="5">
    <location>
        <begin position="245"/>
        <end position="254"/>
    </location>
</feature>
<feature type="compositionally biased region" description="Low complexity" evidence="5">
    <location>
        <begin position="510"/>
        <end position="526"/>
    </location>
</feature>
<keyword evidence="3" id="KW-0539">Nucleus</keyword>
<evidence type="ECO:0000259" key="6">
    <source>
        <dbReference type="PROSITE" id="PS50158"/>
    </source>
</evidence>
<protein>
    <recommendedName>
        <fullName evidence="6">CCHC-type domain-containing protein</fullName>
    </recommendedName>
</protein>
<feature type="compositionally biased region" description="Polar residues" evidence="5">
    <location>
        <begin position="311"/>
        <end position="321"/>
    </location>
</feature>
<dbReference type="CTD" id="9401"/>
<dbReference type="EnsemblMetazoa" id="XM_038212975.1">
    <property type="protein sequence ID" value="XP_038068903.1"/>
    <property type="gene ID" value="LOC119738209"/>
</dbReference>
<dbReference type="GO" id="GO:0006260">
    <property type="term" value="P:DNA replication"/>
    <property type="evidence" value="ECO:0007669"/>
    <property type="project" value="InterPro"/>
</dbReference>
<feature type="region of interest" description="Disordered" evidence="5">
    <location>
        <begin position="572"/>
        <end position="593"/>
    </location>
</feature>
<dbReference type="Proteomes" id="UP000887568">
    <property type="component" value="Unplaced"/>
</dbReference>
<dbReference type="Pfam" id="PF00270">
    <property type="entry name" value="DEAD"/>
    <property type="match status" value="1"/>
</dbReference>
<dbReference type="GeneID" id="119738209"/>
<dbReference type="Pfam" id="PF00098">
    <property type="entry name" value="zf-CCHC"/>
    <property type="match status" value="1"/>
</dbReference>
<feature type="region of interest" description="Disordered" evidence="5">
    <location>
        <begin position="483"/>
        <end position="526"/>
    </location>
</feature>
<proteinExistence type="inferred from homology"/>
<dbReference type="GO" id="GO:0003676">
    <property type="term" value="F:nucleic acid binding"/>
    <property type="evidence" value="ECO:0007669"/>
    <property type="project" value="InterPro"/>
</dbReference>
<dbReference type="Pfam" id="PF11719">
    <property type="entry name" value="Drc1-Sld2"/>
    <property type="match status" value="1"/>
</dbReference>
<feature type="compositionally biased region" description="Gly residues" evidence="5">
    <location>
        <begin position="572"/>
        <end position="585"/>
    </location>
</feature>
<dbReference type="PANTHER" id="PTHR13710">
    <property type="entry name" value="DNA HELICASE RECQ FAMILY MEMBER"/>
    <property type="match status" value="1"/>
</dbReference>
<feature type="compositionally biased region" description="Basic and acidic residues" evidence="5">
    <location>
        <begin position="24"/>
        <end position="55"/>
    </location>
</feature>
<keyword evidence="8" id="KW-1185">Reference proteome</keyword>
<dbReference type="SUPFAM" id="SSF57756">
    <property type="entry name" value="Retrovirus zinc finger-like domains"/>
    <property type="match status" value="1"/>
</dbReference>
<dbReference type="InterPro" id="IPR027417">
    <property type="entry name" value="P-loop_NTPase"/>
</dbReference>
<evidence type="ECO:0000256" key="1">
    <source>
        <dbReference type="ARBA" id="ARBA00004123"/>
    </source>
</evidence>
<feature type="compositionally biased region" description="Basic and acidic residues" evidence="5">
    <location>
        <begin position="427"/>
        <end position="448"/>
    </location>
</feature>
<name>A0A914AZ07_PATMI</name>
<evidence type="ECO:0000256" key="3">
    <source>
        <dbReference type="ARBA" id="ARBA00023242"/>
    </source>
</evidence>
<dbReference type="SMART" id="SM00343">
    <property type="entry name" value="ZnF_C2HC"/>
    <property type="match status" value="1"/>
</dbReference>
<feature type="region of interest" description="Disordered" evidence="5">
    <location>
        <begin position="24"/>
        <end position="163"/>
    </location>
</feature>
<feature type="region of interest" description="Disordered" evidence="5">
    <location>
        <begin position="365"/>
        <end position="464"/>
    </location>
</feature>
<dbReference type="GO" id="GO:0043138">
    <property type="term" value="F:3'-5' DNA helicase activity"/>
    <property type="evidence" value="ECO:0007669"/>
    <property type="project" value="TreeGrafter"/>
</dbReference>
<feature type="compositionally biased region" description="Polar residues" evidence="5">
    <location>
        <begin position="71"/>
        <end position="86"/>
    </location>
</feature>
<dbReference type="SUPFAM" id="SSF52540">
    <property type="entry name" value="P-loop containing nucleoside triphosphate hydrolases"/>
    <property type="match status" value="1"/>
</dbReference>
<evidence type="ECO:0000256" key="5">
    <source>
        <dbReference type="SAM" id="MobiDB-lite"/>
    </source>
</evidence>
<dbReference type="InterPro" id="IPR011545">
    <property type="entry name" value="DEAD/DEAH_box_helicase_dom"/>
</dbReference>
<dbReference type="OMA" id="WANKCKG"/>
<dbReference type="PANTHER" id="PTHR13710:SF108">
    <property type="entry name" value="ATP-DEPENDENT DNA HELICASE Q4"/>
    <property type="match status" value="1"/>
</dbReference>
<comment type="subcellular location">
    <subcellularLocation>
        <location evidence="1">Nucleus</location>
    </subcellularLocation>
</comment>
<feature type="compositionally biased region" description="Basic and acidic residues" evidence="5">
    <location>
        <begin position="87"/>
        <end position="100"/>
    </location>
</feature>
<dbReference type="Gene3D" id="4.10.60.10">
    <property type="entry name" value="Zinc finger, CCHC-type"/>
    <property type="match status" value="1"/>
</dbReference>
<dbReference type="InterPro" id="IPR001878">
    <property type="entry name" value="Znf_CCHC"/>
</dbReference>
<evidence type="ECO:0000256" key="4">
    <source>
        <dbReference type="PROSITE-ProRule" id="PRU00047"/>
    </source>
</evidence>
<dbReference type="GO" id="GO:0005634">
    <property type="term" value="C:nucleus"/>
    <property type="evidence" value="ECO:0007669"/>
    <property type="project" value="UniProtKB-SubCell"/>
</dbReference>
<feature type="region of interest" description="Disordered" evidence="5">
    <location>
        <begin position="224"/>
        <end position="342"/>
    </location>
</feature>
<comment type="similarity">
    <text evidence="2">Belongs to the helicase family. RecQ subfamily.</text>
</comment>
<dbReference type="Gene3D" id="3.40.50.300">
    <property type="entry name" value="P-loop containing nucleotide triphosphate hydrolases"/>
    <property type="match status" value="1"/>
</dbReference>
<dbReference type="Gene3D" id="1.10.10.1460">
    <property type="match status" value="1"/>
</dbReference>
<feature type="compositionally biased region" description="Polar residues" evidence="5">
    <location>
        <begin position="407"/>
        <end position="420"/>
    </location>
</feature>
<feature type="domain" description="CCHC-type" evidence="6">
    <location>
        <begin position="602"/>
        <end position="616"/>
    </location>
</feature>
<dbReference type="GO" id="GO:0000724">
    <property type="term" value="P:double-strand break repair via homologous recombination"/>
    <property type="evidence" value="ECO:0007669"/>
    <property type="project" value="TreeGrafter"/>
</dbReference>
<feature type="compositionally biased region" description="Basic and acidic residues" evidence="5">
    <location>
        <begin position="259"/>
        <end position="272"/>
    </location>
</feature>
<feature type="compositionally biased region" description="Polar residues" evidence="5">
    <location>
        <begin position="378"/>
        <end position="400"/>
    </location>
</feature>
<keyword evidence="4" id="KW-0862">Zinc</keyword>
<dbReference type="PROSITE" id="PS50158">
    <property type="entry name" value="ZF_CCHC"/>
    <property type="match status" value="1"/>
</dbReference>
<dbReference type="OrthoDB" id="18781at2759"/>